<keyword evidence="2" id="KW-0812">Transmembrane</keyword>
<dbReference type="Proteomes" id="UP000463951">
    <property type="component" value="Chromosome"/>
</dbReference>
<comment type="subcellular location">
    <subcellularLocation>
        <location evidence="1">Cell membrane</location>
        <topology evidence="1">Multi-pass membrane protein</topology>
    </subcellularLocation>
</comment>
<sequence length="130" mass="14248">MGGRVSESRPVPAVRAVPGRLGGVLEGTLRAVRTVKVNRAEDRMEGRIMTDARAAARYGTRAVRREAPAWTTAWSGTHLAVIATLSVGVWRVGEGRLKGSVLIAFLLYAFPPPVDRRLRGYHRAFVERSP</sequence>
<dbReference type="SUPFAM" id="SSF90123">
    <property type="entry name" value="ABC transporter transmembrane region"/>
    <property type="match status" value="1"/>
</dbReference>
<dbReference type="GO" id="GO:0140359">
    <property type="term" value="F:ABC-type transporter activity"/>
    <property type="evidence" value="ECO:0007669"/>
    <property type="project" value="InterPro"/>
</dbReference>
<dbReference type="EMBL" id="AP019620">
    <property type="protein sequence ID" value="BBJ45847.1"/>
    <property type="molecule type" value="Genomic_DNA"/>
</dbReference>
<accession>A0A499VI35</accession>
<keyword evidence="3" id="KW-1133">Transmembrane helix</keyword>
<evidence type="ECO:0000259" key="5">
    <source>
        <dbReference type="PROSITE" id="PS50929"/>
    </source>
</evidence>
<reference evidence="6 7" key="1">
    <citation type="journal article" date="2020" name="Int. J. Syst. Evol. Microbiol.">
        <title>Reclassification of Streptomyces castelarensis and Streptomyces sporoclivatus as later heterotypic synonyms of Streptomyces antimycoticus.</title>
        <authorList>
            <person name="Komaki H."/>
            <person name="Tamura T."/>
        </authorList>
    </citation>
    <scope>NUCLEOTIDE SEQUENCE [LARGE SCALE GENOMIC DNA]</scope>
    <source>
        <strain evidence="6 7">NBRC 100767</strain>
    </source>
</reference>
<evidence type="ECO:0000256" key="3">
    <source>
        <dbReference type="ARBA" id="ARBA00022989"/>
    </source>
</evidence>
<keyword evidence="4" id="KW-0472">Membrane</keyword>
<evidence type="ECO:0000256" key="1">
    <source>
        <dbReference type="ARBA" id="ARBA00004651"/>
    </source>
</evidence>
<evidence type="ECO:0000256" key="4">
    <source>
        <dbReference type="ARBA" id="ARBA00023136"/>
    </source>
</evidence>
<dbReference type="PROSITE" id="PS50929">
    <property type="entry name" value="ABC_TM1F"/>
    <property type="match status" value="1"/>
</dbReference>
<evidence type="ECO:0000313" key="7">
    <source>
        <dbReference type="Proteomes" id="UP000463951"/>
    </source>
</evidence>
<dbReference type="AlphaFoldDB" id="A0A499VI35"/>
<dbReference type="InterPro" id="IPR036640">
    <property type="entry name" value="ABC1_TM_sf"/>
</dbReference>
<evidence type="ECO:0000313" key="6">
    <source>
        <dbReference type="EMBL" id="BBJ45847.1"/>
    </source>
</evidence>
<protein>
    <recommendedName>
        <fullName evidence="5">ABC transmembrane type-1 domain-containing protein</fullName>
    </recommendedName>
</protein>
<name>A0A499VI35_9ACTN</name>
<dbReference type="GO" id="GO:0005886">
    <property type="term" value="C:plasma membrane"/>
    <property type="evidence" value="ECO:0007669"/>
    <property type="project" value="UniProtKB-SubCell"/>
</dbReference>
<feature type="domain" description="ABC transmembrane type-1" evidence="5">
    <location>
        <begin position="19"/>
        <end position="110"/>
    </location>
</feature>
<gene>
    <name evidence="6" type="ORF">SSPO_085650</name>
</gene>
<dbReference type="InterPro" id="IPR011527">
    <property type="entry name" value="ABC1_TM_dom"/>
</dbReference>
<evidence type="ECO:0000256" key="2">
    <source>
        <dbReference type="ARBA" id="ARBA00022692"/>
    </source>
</evidence>
<dbReference type="Gene3D" id="1.20.1560.10">
    <property type="entry name" value="ABC transporter type 1, transmembrane domain"/>
    <property type="match status" value="1"/>
</dbReference>
<proteinExistence type="predicted"/>
<organism evidence="6 7">
    <name type="scientific">Streptomyces antimycoticus</name>
    <dbReference type="NCBI Taxonomy" id="68175"/>
    <lineage>
        <taxon>Bacteria</taxon>
        <taxon>Bacillati</taxon>
        <taxon>Actinomycetota</taxon>
        <taxon>Actinomycetes</taxon>
        <taxon>Kitasatosporales</taxon>
        <taxon>Streptomycetaceae</taxon>
        <taxon>Streptomyces</taxon>
        <taxon>Streptomyces violaceusniger group</taxon>
    </lineage>
</organism>
<dbReference type="GO" id="GO:0005524">
    <property type="term" value="F:ATP binding"/>
    <property type="evidence" value="ECO:0007669"/>
    <property type="project" value="InterPro"/>
</dbReference>